<evidence type="ECO:0000313" key="1">
    <source>
        <dbReference type="EMBL" id="MEE1932966.1"/>
    </source>
</evidence>
<keyword evidence="2" id="KW-1185">Reference proteome</keyword>
<comment type="caution">
    <text evidence="1">The sequence shown here is derived from an EMBL/GenBank/DDBJ whole genome shotgun (WGS) entry which is preliminary data.</text>
</comment>
<dbReference type="Proteomes" id="UP001335100">
    <property type="component" value="Unassembled WGS sequence"/>
</dbReference>
<protein>
    <submittedName>
        <fullName evidence="1">Uncharacterized protein</fullName>
    </submittedName>
</protein>
<gene>
    <name evidence="1" type="ORF">V0R50_07025</name>
</gene>
<evidence type="ECO:0000313" key="2">
    <source>
        <dbReference type="Proteomes" id="UP001335100"/>
    </source>
</evidence>
<dbReference type="RefSeq" id="WP_330073860.1">
    <property type="nucleotide sequence ID" value="NZ_JAZDQJ010000005.1"/>
</dbReference>
<reference evidence="1 2" key="1">
    <citation type="submission" date="2024-01" db="EMBL/GenBank/DDBJ databases">
        <title>Unpublished Manusciprt.</title>
        <authorList>
            <person name="Duman M."/>
            <person name="Valdes E.G."/>
            <person name="Ajmi N."/>
            <person name="Altun S."/>
            <person name="Saticioglu I.B."/>
        </authorList>
    </citation>
    <scope>NUCLEOTIDE SEQUENCE [LARGE SCALE GENOMIC DNA]</scope>
    <source>
        <strain evidence="1 2">148P</strain>
    </source>
</reference>
<accession>A0ABU7HN94</accession>
<organism evidence="1 2">
    <name type="scientific">Pseudomonas ulcerans</name>
    <dbReference type="NCBI Taxonomy" id="3115852"/>
    <lineage>
        <taxon>Bacteria</taxon>
        <taxon>Pseudomonadati</taxon>
        <taxon>Pseudomonadota</taxon>
        <taxon>Gammaproteobacteria</taxon>
        <taxon>Pseudomonadales</taxon>
        <taxon>Pseudomonadaceae</taxon>
        <taxon>Pseudomonas</taxon>
    </lineage>
</organism>
<proteinExistence type="predicted"/>
<sequence>MAETPTADSFYELSKVADAFVKQAADAIVFELDKVPAARDCDLSQTASVCAKLLDDTYSSVLTAQCSRTIEWFESEPAFAMAIKSLSYHKVDGGHWEPKIQRELERWVTGFRVGASPHQGLVAHRIARIPCHYLNYMSLVAEASYRYVSGIGHRAVIEGPSAIRRLKDLVLEVEEILSAEWLPDDLRRNLGYSIRTKAALRDLDAHDEGIPTPTRRNDIDLPARLFAIDLLRVNQRVFQSFHKKAVFHLMGLSFVSRPLEMRTIERLAKSEMDAYREEAAKRIADKRGLGFEYVLTTLKANKSLTFRGQNSA</sequence>
<name>A0ABU7HN94_9PSED</name>
<dbReference type="EMBL" id="JAZDQJ010000005">
    <property type="protein sequence ID" value="MEE1932966.1"/>
    <property type="molecule type" value="Genomic_DNA"/>
</dbReference>